<evidence type="ECO:0000313" key="3">
    <source>
        <dbReference type="Proteomes" id="UP001251528"/>
    </source>
</evidence>
<evidence type="ECO:0000313" key="2">
    <source>
        <dbReference type="EMBL" id="KAK2593562.1"/>
    </source>
</evidence>
<reference evidence="2" key="1">
    <citation type="submission" date="2023-06" db="EMBL/GenBank/DDBJ databases">
        <title>Conoideocrella luteorostrata (Hypocreales: Clavicipitaceae), a potential biocontrol fungus for elongate hemlock scale in United States Christmas tree production areas.</title>
        <authorList>
            <person name="Barrett H."/>
            <person name="Lovett B."/>
            <person name="Macias A.M."/>
            <person name="Stajich J.E."/>
            <person name="Kasson M.T."/>
        </authorList>
    </citation>
    <scope>NUCLEOTIDE SEQUENCE</scope>
    <source>
        <strain evidence="2">ARSEF 14590</strain>
    </source>
</reference>
<feature type="domain" description="DUF7600" evidence="1">
    <location>
        <begin position="297"/>
        <end position="455"/>
    </location>
</feature>
<sequence length="669" mass="74978">MMVPHPSKSIISLTGVGVHDDISASLFVAPRDPNARWDDAGFDNRDPDLAESFQQVQLQVKSDVMFHDSCFLLLNRFMPVDQFVLERLYQVCRSLPYPLVGTTLSWGHDYGGLVRIDDENYFPWEDRYFDREFNAPEPPYSSDPVDASEALEILRAEPTSPPKTVRVEAMSSNDETTGKIAPIAHDPLCALPTEICYCIAAELPTADFLNARVASRALWPAFHNQSFWKTRFMHPSNEGDRSWLFETRDAPTTTDWRFLYHCTCDNKISDTLRNRKRIWQLLRSIPQVLYLHWSELSTSAPEDSTACVVASAKLRPLRRTGREGFEEGCRITLTRRLSFPQHISTFTAYQVRFCDGTYISGLKFVDAEGHAYEVGYRSPLYASSTFDNTLKGFVVAAGARGLRSIQLVGSDDATTDWLGDPSKSPKTKRLISTNRSITGVEAGFDGCKLLSLATLSLAKGELQSQEQQDIQASAFWYPEIPGSALYMNSSPVLYIPRLLESYEPIFWSHFGGPAGIRLRHLTGIGVLHGGGVEQFHFFYDSSSVPATNLILGLRRANSRAKMIHFPIDGSGGEMIEQVDLLYLQPKVTSNAEVEDSLPDRGDFLTCKLTTNWGRSCLFRPESRSLDNTRLYPVHVQPGTTITGFYAEQHPELNYGTTILGVVSEKISSN</sequence>
<dbReference type="Proteomes" id="UP001251528">
    <property type="component" value="Unassembled WGS sequence"/>
</dbReference>
<protein>
    <recommendedName>
        <fullName evidence="1">DUF7600 domain-containing protein</fullName>
    </recommendedName>
</protein>
<comment type="caution">
    <text evidence="2">The sequence shown here is derived from an EMBL/GenBank/DDBJ whole genome shotgun (WGS) entry which is preliminary data.</text>
</comment>
<dbReference type="InterPro" id="IPR056021">
    <property type="entry name" value="DUF7600"/>
</dbReference>
<dbReference type="Pfam" id="PF24539">
    <property type="entry name" value="DUF7600"/>
    <property type="match status" value="1"/>
</dbReference>
<proteinExistence type="predicted"/>
<gene>
    <name evidence="2" type="ORF">QQS21_008737</name>
</gene>
<dbReference type="AlphaFoldDB" id="A0AAJ0FR48"/>
<dbReference type="EMBL" id="JASWJB010000206">
    <property type="protein sequence ID" value="KAK2593562.1"/>
    <property type="molecule type" value="Genomic_DNA"/>
</dbReference>
<evidence type="ECO:0000259" key="1">
    <source>
        <dbReference type="Pfam" id="PF24539"/>
    </source>
</evidence>
<organism evidence="2 3">
    <name type="scientific">Conoideocrella luteorostrata</name>
    <dbReference type="NCBI Taxonomy" id="1105319"/>
    <lineage>
        <taxon>Eukaryota</taxon>
        <taxon>Fungi</taxon>
        <taxon>Dikarya</taxon>
        <taxon>Ascomycota</taxon>
        <taxon>Pezizomycotina</taxon>
        <taxon>Sordariomycetes</taxon>
        <taxon>Hypocreomycetidae</taxon>
        <taxon>Hypocreales</taxon>
        <taxon>Clavicipitaceae</taxon>
        <taxon>Conoideocrella</taxon>
    </lineage>
</organism>
<accession>A0AAJ0FR48</accession>
<keyword evidence="3" id="KW-1185">Reference proteome</keyword>
<dbReference type="SUPFAM" id="SSF81383">
    <property type="entry name" value="F-box domain"/>
    <property type="match status" value="1"/>
</dbReference>
<name>A0AAJ0FR48_9HYPO</name>
<dbReference type="InterPro" id="IPR036047">
    <property type="entry name" value="F-box-like_dom_sf"/>
</dbReference>